<sequence length="89" mass="10622">MKITENFKLYDIIGNIDFEGAIFLFAFLTIEFEKMLKKRSIFAFNGKKTNFKRDSEIDGDFRHKLPWFNLSNTHEFYVRGKQKNFASNI</sequence>
<accession>A0A3M7RSY5</accession>
<gene>
    <name evidence="1" type="ORF">BpHYR1_041152</name>
</gene>
<dbReference type="Proteomes" id="UP000276133">
    <property type="component" value="Unassembled WGS sequence"/>
</dbReference>
<proteinExistence type="predicted"/>
<name>A0A3M7RSY5_BRAPC</name>
<evidence type="ECO:0000313" key="1">
    <source>
        <dbReference type="EMBL" id="RNA26612.1"/>
    </source>
</evidence>
<dbReference type="EMBL" id="REGN01002707">
    <property type="protein sequence ID" value="RNA26612.1"/>
    <property type="molecule type" value="Genomic_DNA"/>
</dbReference>
<reference evidence="1 2" key="1">
    <citation type="journal article" date="2018" name="Sci. Rep.">
        <title>Genomic signatures of local adaptation to the degree of environmental predictability in rotifers.</title>
        <authorList>
            <person name="Franch-Gras L."/>
            <person name="Hahn C."/>
            <person name="Garcia-Roger E.M."/>
            <person name="Carmona M.J."/>
            <person name="Serra M."/>
            <person name="Gomez A."/>
        </authorList>
    </citation>
    <scope>NUCLEOTIDE SEQUENCE [LARGE SCALE GENOMIC DNA]</scope>
    <source>
        <strain evidence="1">HYR1</strain>
    </source>
</reference>
<comment type="caution">
    <text evidence="1">The sequence shown here is derived from an EMBL/GenBank/DDBJ whole genome shotgun (WGS) entry which is preliminary data.</text>
</comment>
<dbReference type="AlphaFoldDB" id="A0A3M7RSY5"/>
<organism evidence="1 2">
    <name type="scientific">Brachionus plicatilis</name>
    <name type="common">Marine rotifer</name>
    <name type="synonym">Brachionus muelleri</name>
    <dbReference type="NCBI Taxonomy" id="10195"/>
    <lineage>
        <taxon>Eukaryota</taxon>
        <taxon>Metazoa</taxon>
        <taxon>Spiralia</taxon>
        <taxon>Gnathifera</taxon>
        <taxon>Rotifera</taxon>
        <taxon>Eurotatoria</taxon>
        <taxon>Monogononta</taxon>
        <taxon>Pseudotrocha</taxon>
        <taxon>Ploima</taxon>
        <taxon>Brachionidae</taxon>
        <taxon>Brachionus</taxon>
    </lineage>
</organism>
<evidence type="ECO:0000313" key="2">
    <source>
        <dbReference type="Proteomes" id="UP000276133"/>
    </source>
</evidence>
<keyword evidence="2" id="KW-1185">Reference proteome</keyword>
<protein>
    <submittedName>
        <fullName evidence="1">Uncharacterized protein</fullName>
    </submittedName>
</protein>